<organism evidence="2 3">
    <name type="scientific">Salicibibacter cibi</name>
    <dbReference type="NCBI Taxonomy" id="2743001"/>
    <lineage>
        <taxon>Bacteria</taxon>
        <taxon>Bacillati</taxon>
        <taxon>Bacillota</taxon>
        <taxon>Bacilli</taxon>
        <taxon>Bacillales</taxon>
        <taxon>Bacillaceae</taxon>
        <taxon>Salicibibacter</taxon>
    </lineage>
</organism>
<evidence type="ECO:0000313" key="2">
    <source>
        <dbReference type="EMBL" id="QQK82040.1"/>
    </source>
</evidence>
<dbReference type="GO" id="GO:0006352">
    <property type="term" value="P:DNA-templated transcription initiation"/>
    <property type="evidence" value="ECO:0007669"/>
    <property type="project" value="InterPro"/>
</dbReference>
<name>A0A7T7CHB5_9BACI</name>
<dbReference type="RefSeq" id="WP_200090570.1">
    <property type="nucleotide sequence ID" value="NZ_CP054706.1"/>
</dbReference>
<keyword evidence="3" id="KW-1185">Reference proteome</keyword>
<dbReference type="InterPro" id="IPR013324">
    <property type="entry name" value="RNA_pol_sigma_r3/r4-like"/>
</dbReference>
<dbReference type="Pfam" id="PF08281">
    <property type="entry name" value="Sigma70_r4_2"/>
    <property type="match status" value="1"/>
</dbReference>
<gene>
    <name evidence="2" type="ORF">HUG20_17240</name>
</gene>
<proteinExistence type="predicted"/>
<dbReference type="Proteomes" id="UP000595349">
    <property type="component" value="Chromosome"/>
</dbReference>
<evidence type="ECO:0000313" key="3">
    <source>
        <dbReference type="Proteomes" id="UP000595349"/>
    </source>
</evidence>
<sequence>MKRETPDSGYLKHYYGYGYEEIAKICKVPAGTVKSRLNSGLKRLREELSNERR</sequence>
<protein>
    <recommendedName>
        <fullName evidence="1">RNA polymerase sigma factor 70 region 4 type 2 domain-containing protein</fullName>
    </recommendedName>
</protein>
<evidence type="ECO:0000259" key="1">
    <source>
        <dbReference type="Pfam" id="PF08281"/>
    </source>
</evidence>
<dbReference type="KEGG" id="scib:HUG20_17240"/>
<dbReference type="Gene3D" id="1.10.10.10">
    <property type="entry name" value="Winged helix-like DNA-binding domain superfamily/Winged helix DNA-binding domain"/>
    <property type="match status" value="1"/>
</dbReference>
<dbReference type="EMBL" id="CP054706">
    <property type="protein sequence ID" value="QQK82040.1"/>
    <property type="molecule type" value="Genomic_DNA"/>
</dbReference>
<dbReference type="InterPro" id="IPR036388">
    <property type="entry name" value="WH-like_DNA-bd_sf"/>
</dbReference>
<reference evidence="2 3" key="1">
    <citation type="submission" date="2020-06" db="EMBL/GenBank/DDBJ databases">
        <title>Genomic analysis of Salicibibacter sp. NKC21-4.</title>
        <authorList>
            <person name="Oh Y.J."/>
        </authorList>
    </citation>
    <scope>NUCLEOTIDE SEQUENCE [LARGE SCALE GENOMIC DNA]</scope>
    <source>
        <strain evidence="2 3">NKC21-4</strain>
    </source>
</reference>
<dbReference type="GO" id="GO:0003677">
    <property type="term" value="F:DNA binding"/>
    <property type="evidence" value="ECO:0007669"/>
    <property type="project" value="InterPro"/>
</dbReference>
<dbReference type="SUPFAM" id="SSF88659">
    <property type="entry name" value="Sigma3 and sigma4 domains of RNA polymerase sigma factors"/>
    <property type="match status" value="1"/>
</dbReference>
<dbReference type="GO" id="GO:0016987">
    <property type="term" value="F:sigma factor activity"/>
    <property type="evidence" value="ECO:0007669"/>
    <property type="project" value="InterPro"/>
</dbReference>
<feature type="domain" description="RNA polymerase sigma factor 70 region 4 type 2" evidence="1">
    <location>
        <begin position="11"/>
        <end position="44"/>
    </location>
</feature>
<dbReference type="AlphaFoldDB" id="A0A7T7CHB5"/>
<dbReference type="InterPro" id="IPR013249">
    <property type="entry name" value="RNA_pol_sigma70_r4_t2"/>
</dbReference>
<accession>A0A7T7CHB5</accession>